<dbReference type="EMBL" id="OUNR01000018">
    <property type="protein sequence ID" value="SPP66073.1"/>
    <property type="molecule type" value="Genomic_DNA"/>
</dbReference>
<evidence type="ECO:0000256" key="1">
    <source>
        <dbReference type="SAM" id="MobiDB-lite"/>
    </source>
</evidence>
<evidence type="ECO:0000313" key="2">
    <source>
        <dbReference type="EMBL" id="SPP66073.1"/>
    </source>
</evidence>
<accession>A0A330L9I6</accession>
<protein>
    <submittedName>
        <fullName evidence="2">Uncharacterized protein</fullName>
    </submittedName>
</protein>
<feature type="region of interest" description="Disordered" evidence="1">
    <location>
        <begin position="54"/>
        <end position="115"/>
    </location>
</feature>
<organism evidence="2 3">
    <name type="scientific">Nitrospira lenta</name>
    <dbReference type="NCBI Taxonomy" id="1436998"/>
    <lineage>
        <taxon>Bacteria</taxon>
        <taxon>Pseudomonadati</taxon>
        <taxon>Nitrospirota</taxon>
        <taxon>Nitrospiria</taxon>
        <taxon>Nitrospirales</taxon>
        <taxon>Nitrospiraceae</taxon>
        <taxon>Nitrospira</taxon>
    </lineage>
</organism>
<feature type="compositionally biased region" description="Polar residues" evidence="1">
    <location>
        <begin position="69"/>
        <end position="89"/>
    </location>
</feature>
<dbReference type="AlphaFoldDB" id="A0A330L9I6"/>
<evidence type="ECO:0000313" key="3">
    <source>
        <dbReference type="Proteomes" id="UP000248168"/>
    </source>
</evidence>
<keyword evidence="3" id="KW-1185">Reference proteome</keyword>
<name>A0A330L9I6_9BACT</name>
<proteinExistence type="predicted"/>
<gene>
    <name evidence="2" type="ORF">NITLEN_50113</name>
</gene>
<reference evidence="3" key="1">
    <citation type="submission" date="2018-04" db="EMBL/GenBank/DDBJ databases">
        <authorList>
            <person name="Lucker S."/>
            <person name="Sakoula D."/>
        </authorList>
    </citation>
    <scope>NUCLEOTIDE SEQUENCE [LARGE SCALE GENOMIC DNA]</scope>
</reference>
<dbReference type="InParanoid" id="A0A330L9I6"/>
<dbReference type="RefSeq" id="WP_121990289.1">
    <property type="nucleotide sequence ID" value="NZ_OUNR01000018.1"/>
</dbReference>
<sequence>MAIVCIRCGGLLVRERIFEANGMSSTERVDCERCLNCGAVEDDVIRANRQLAESPLLKREPRGPRIQQRDVTTLMRGSTDTHRSATSPTIERPYRPPVRADYSHGNRAYGRHLEHDAATGTSYRYPASEGAA</sequence>
<dbReference type="Proteomes" id="UP000248168">
    <property type="component" value="Unassembled WGS sequence"/>
</dbReference>